<dbReference type="Proteomes" id="UP001461498">
    <property type="component" value="Unassembled WGS sequence"/>
</dbReference>
<dbReference type="PANTHER" id="PTHR21354">
    <property type="entry name" value="ZINC FINGER PROTEIN 511"/>
    <property type="match status" value="1"/>
</dbReference>
<protein>
    <recommendedName>
        <fullName evidence="2">C2H2-type domain-containing protein</fullName>
    </recommendedName>
</protein>
<dbReference type="SMART" id="SM00355">
    <property type="entry name" value="ZnF_C2H2"/>
    <property type="match status" value="3"/>
</dbReference>
<feature type="compositionally biased region" description="Basic residues" evidence="1">
    <location>
        <begin position="202"/>
        <end position="216"/>
    </location>
</feature>
<gene>
    <name evidence="3" type="ORF">O3M35_010772</name>
</gene>
<dbReference type="EMBL" id="JAPXFL010000007">
    <property type="protein sequence ID" value="KAK9504444.1"/>
    <property type="molecule type" value="Genomic_DNA"/>
</dbReference>
<feature type="domain" description="C2H2-type" evidence="2">
    <location>
        <begin position="83"/>
        <end position="104"/>
    </location>
</feature>
<feature type="region of interest" description="Disordered" evidence="1">
    <location>
        <begin position="187"/>
        <end position="235"/>
    </location>
</feature>
<organism evidence="3 4">
    <name type="scientific">Rhynocoris fuscipes</name>
    <dbReference type="NCBI Taxonomy" id="488301"/>
    <lineage>
        <taxon>Eukaryota</taxon>
        <taxon>Metazoa</taxon>
        <taxon>Ecdysozoa</taxon>
        <taxon>Arthropoda</taxon>
        <taxon>Hexapoda</taxon>
        <taxon>Insecta</taxon>
        <taxon>Pterygota</taxon>
        <taxon>Neoptera</taxon>
        <taxon>Paraneoptera</taxon>
        <taxon>Hemiptera</taxon>
        <taxon>Heteroptera</taxon>
        <taxon>Panheteroptera</taxon>
        <taxon>Cimicomorpha</taxon>
        <taxon>Reduviidae</taxon>
        <taxon>Harpactorinae</taxon>
        <taxon>Harpactorini</taxon>
        <taxon>Rhynocoris</taxon>
    </lineage>
</organism>
<accession>A0AAW1D7C1</accession>
<keyword evidence="4" id="KW-1185">Reference proteome</keyword>
<dbReference type="AlphaFoldDB" id="A0AAW1D7C1"/>
<evidence type="ECO:0000256" key="1">
    <source>
        <dbReference type="SAM" id="MobiDB-lite"/>
    </source>
</evidence>
<comment type="caution">
    <text evidence="3">The sequence shown here is derived from an EMBL/GenBank/DDBJ whole genome shotgun (WGS) entry which is preliminary data.</text>
</comment>
<sequence>MDEIFERLKCYAANVNSIDDPFFDEGNEICQMYIRKGIIDEDEEDFCHQLYDVFKCEIPNCNQEFDTLLKYELHYNSCHRYSCSMCKKHLPSPHLLDLHLSETHDSFFKAAAERKPMYKCFIENCTVLSKNPEERRSHCIEIHKFPHDFRYDFKKTSGKKKKSKVSNAESMEVSTSIENTSTFDKNKTKNTAASIPGQFNFGHKKSGKVFNTKKNKNNSESMNMTELMESLPSEP</sequence>
<dbReference type="PROSITE" id="PS00028">
    <property type="entry name" value="ZINC_FINGER_C2H2_1"/>
    <property type="match status" value="1"/>
</dbReference>
<reference evidence="3 4" key="1">
    <citation type="submission" date="2022-12" db="EMBL/GenBank/DDBJ databases">
        <title>Chromosome-level genome assembly of true bugs.</title>
        <authorList>
            <person name="Ma L."/>
            <person name="Li H."/>
        </authorList>
    </citation>
    <scope>NUCLEOTIDE SEQUENCE [LARGE SCALE GENOMIC DNA]</scope>
    <source>
        <strain evidence="3">Lab_2022b</strain>
    </source>
</reference>
<dbReference type="InterPro" id="IPR039258">
    <property type="entry name" value="ZNF511"/>
</dbReference>
<name>A0AAW1D7C1_9HEMI</name>
<dbReference type="PANTHER" id="PTHR21354:SF0">
    <property type="entry name" value="ZINC FINGER PROTEIN 511"/>
    <property type="match status" value="1"/>
</dbReference>
<evidence type="ECO:0000259" key="2">
    <source>
        <dbReference type="PROSITE" id="PS00028"/>
    </source>
</evidence>
<evidence type="ECO:0000313" key="3">
    <source>
        <dbReference type="EMBL" id="KAK9504444.1"/>
    </source>
</evidence>
<dbReference type="InterPro" id="IPR013087">
    <property type="entry name" value="Znf_C2H2_type"/>
</dbReference>
<proteinExistence type="predicted"/>
<evidence type="ECO:0000313" key="4">
    <source>
        <dbReference type="Proteomes" id="UP001461498"/>
    </source>
</evidence>